<evidence type="ECO:0000313" key="1">
    <source>
        <dbReference type="EMBL" id="MPN05772.1"/>
    </source>
</evidence>
<gene>
    <name evidence="1" type="ORF">SDC9_153025</name>
</gene>
<organism evidence="1">
    <name type="scientific">bioreactor metagenome</name>
    <dbReference type="NCBI Taxonomy" id="1076179"/>
    <lineage>
        <taxon>unclassified sequences</taxon>
        <taxon>metagenomes</taxon>
        <taxon>ecological metagenomes</taxon>
    </lineage>
</organism>
<comment type="caution">
    <text evidence="1">The sequence shown here is derived from an EMBL/GenBank/DDBJ whole genome shotgun (WGS) entry which is preliminary data.</text>
</comment>
<name>A0A645EX13_9ZZZZ</name>
<sequence length="61" mass="6673">MLLNFGTNQQNIRISDITSGEYVQWLDSKTIAAGPVSKQVKLNSSDPIVIGTKGYAVYVKN</sequence>
<evidence type="ECO:0008006" key="2">
    <source>
        <dbReference type="Google" id="ProtNLM"/>
    </source>
</evidence>
<protein>
    <recommendedName>
        <fullName evidence="2">Cycloisomaltooligosaccharide glucanotransferase</fullName>
    </recommendedName>
</protein>
<proteinExistence type="predicted"/>
<dbReference type="EMBL" id="VSSQ01051682">
    <property type="protein sequence ID" value="MPN05772.1"/>
    <property type="molecule type" value="Genomic_DNA"/>
</dbReference>
<reference evidence="1" key="1">
    <citation type="submission" date="2019-08" db="EMBL/GenBank/DDBJ databases">
        <authorList>
            <person name="Kucharzyk K."/>
            <person name="Murdoch R.W."/>
            <person name="Higgins S."/>
            <person name="Loffler F."/>
        </authorList>
    </citation>
    <scope>NUCLEOTIDE SEQUENCE</scope>
</reference>
<dbReference type="AlphaFoldDB" id="A0A645EX13"/>
<accession>A0A645EX13</accession>